<evidence type="ECO:0000256" key="5">
    <source>
        <dbReference type="ARBA" id="ARBA00022777"/>
    </source>
</evidence>
<dbReference type="NCBIfam" id="TIGR00229">
    <property type="entry name" value="sensory_box"/>
    <property type="match status" value="2"/>
</dbReference>
<dbReference type="Pfam" id="PF02518">
    <property type="entry name" value="HATPase_c"/>
    <property type="match status" value="1"/>
</dbReference>
<dbReference type="PANTHER" id="PTHR43047">
    <property type="entry name" value="TWO-COMPONENT HISTIDINE PROTEIN KINASE"/>
    <property type="match status" value="1"/>
</dbReference>
<dbReference type="PRINTS" id="PR00344">
    <property type="entry name" value="BCTRLSENSOR"/>
</dbReference>
<dbReference type="Pfam" id="PF13185">
    <property type="entry name" value="GAF_2"/>
    <property type="match status" value="1"/>
</dbReference>
<dbReference type="InterPro" id="IPR003594">
    <property type="entry name" value="HATPase_dom"/>
</dbReference>
<dbReference type="Gene3D" id="3.30.450.20">
    <property type="entry name" value="PAS domain"/>
    <property type="match status" value="4"/>
</dbReference>
<dbReference type="PROSITE" id="PS50113">
    <property type="entry name" value="PAC"/>
    <property type="match status" value="3"/>
</dbReference>
<evidence type="ECO:0000259" key="6">
    <source>
        <dbReference type="PROSITE" id="PS50109"/>
    </source>
</evidence>
<dbReference type="Gene3D" id="1.10.287.130">
    <property type="match status" value="1"/>
</dbReference>
<comment type="catalytic activity">
    <reaction evidence="1">
        <text>ATP + protein L-histidine = ADP + protein N-phospho-L-histidine.</text>
        <dbReference type="EC" id="2.7.13.3"/>
    </reaction>
</comment>
<dbReference type="InterPro" id="IPR036097">
    <property type="entry name" value="HisK_dim/P_sf"/>
</dbReference>
<keyword evidence="5" id="KW-0418">Kinase</keyword>
<evidence type="ECO:0000259" key="7">
    <source>
        <dbReference type="PROSITE" id="PS50112"/>
    </source>
</evidence>
<dbReference type="SMART" id="SM00388">
    <property type="entry name" value="HisKA"/>
    <property type="match status" value="1"/>
</dbReference>
<keyword evidence="4" id="KW-0808">Transferase</keyword>
<dbReference type="EMBL" id="NRRL01000060">
    <property type="protein sequence ID" value="MBK1669746.1"/>
    <property type="molecule type" value="Genomic_DNA"/>
</dbReference>
<dbReference type="Gene3D" id="3.30.565.10">
    <property type="entry name" value="Histidine kinase-like ATPase, C-terminal domain"/>
    <property type="match status" value="1"/>
</dbReference>
<accession>A0ABS1DIB9</accession>
<evidence type="ECO:0000313" key="9">
    <source>
        <dbReference type="EMBL" id="MBK1669746.1"/>
    </source>
</evidence>
<dbReference type="SUPFAM" id="SSF55874">
    <property type="entry name" value="ATPase domain of HSP90 chaperone/DNA topoisomerase II/histidine kinase"/>
    <property type="match status" value="1"/>
</dbReference>
<evidence type="ECO:0000256" key="3">
    <source>
        <dbReference type="ARBA" id="ARBA00022553"/>
    </source>
</evidence>
<dbReference type="InterPro" id="IPR013656">
    <property type="entry name" value="PAS_4"/>
</dbReference>
<dbReference type="SUPFAM" id="SSF55781">
    <property type="entry name" value="GAF domain-like"/>
    <property type="match status" value="1"/>
</dbReference>
<evidence type="ECO:0000313" key="10">
    <source>
        <dbReference type="Proteomes" id="UP001296873"/>
    </source>
</evidence>
<dbReference type="RefSeq" id="WP_200342088.1">
    <property type="nucleotide sequence ID" value="NZ_NRRL01000060.1"/>
</dbReference>
<dbReference type="CDD" id="cd00082">
    <property type="entry name" value="HisKA"/>
    <property type="match status" value="1"/>
</dbReference>
<dbReference type="SMART" id="SM00387">
    <property type="entry name" value="HATPase_c"/>
    <property type="match status" value="1"/>
</dbReference>
<dbReference type="SMART" id="SM00091">
    <property type="entry name" value="PAS"/>
    <property type="match status" value="2"/>
</dbReference>
<keyword evidence="10" id="KW-1185">Reference proteome</keyword>
<dbReference type="Gene3D" id="3.30.450.40">
    <property type="match status" value="1"/>
</dbReference>
<dbReference type="PANTHER" id="PTHR43047:SF72">
    <property type="entry name" value="OSMOSENSING HISTIDINE PROTEIN KINASE SLN1"/>
    <property type="match status" value="1"/>
</dbReference>
<feature type="domain" description="PAS" evidence="7">
    <location>
        <begin position="284"/>
        <end position="328"/>
    </location>
</feature>
<sequence length="936" mass="101087">MPQVARCAGQAPIAISRRLAAAVEVVDAFPGSTAVVDPNGVIVAVNAVWERFGRDNGRGAGEAGDVGRNYLEYAAIERPEGAGEGRRVTDGIRAVLTGTRERFEHTYPCHGRDVERWFRCDVRALNGDAGVAGAVVTHIDITHEVASAVHSDVRLHQLAEVAEGIGAYWWDWRIDEDLMAFSPALARRLGPPGASLSSRTFMRRCVDPRDHGVTASLLDRLRAGELDTFDHEFRLLAVDGPQWVHSRGQVARTPTGRAKRVVGITLDISERHALSDELARERADSRKMALVAERTDNGVIITDPDGRIDWVNAGFERLSGYLLADLTGWCLGDVLQGEATDPDTRARLAKAIADRQPIKLEIVNYHKSGRPYWVEIDQQPVFDAAGVLAQFITLQRDITETKRDAGLHAVREVGLRHTLDGHDLSQTLPDVVSALEPAFIDAHLAVLIAAPDGDALHCLAGPSLPDSVRTRLDRVPVGKTGGLLGLAGRGQRACAADLTADPYWSAAAANGPADGLVDCWAEPMIGFDGRQQGVMALFFSRRTKVEASTIAFVERAAHALGNLIERDDRETALRRSERHFRALAEALPVFVSYIDRNLRFGYTNASHDAFLGVPRGSLQGKPMRSAFSAETWPTVAGQAAQALAGERVSTTTARVYWDGRQRQMKVTYIPDAGDNGAVAGFYCVVEDISEFHRREAELHRAKEQAQASSAAKSAFLANMSHELRTPLNAVIGYSDMLRAELLGPIGNETYKGYIDDIHASGKYLLNLIEDVLDLSKLDAGARALAQEQVPVESTVREALVVLGLADDPRVRVEVGPEVAARGDALALKQVLVNLIANAAKYAPGAAIRIAGWRDGGACIVEVADAGPGIAPEQVPRITEPFYTVDQGSWVASDSGGGTGIGLALVKRLVEEMGGRMGIDSVVGQGTTVTLRMRTLL</sequence>
<dbReference type="InterPro" id="IPR000014">
    <property type="entry name" value="PAS"/>
</dbReference>
<evidence type="ECO:0000256" key="4">
    <source>
        <dbReference type="ARBA" id="ARBA00022679"/>
    </source>
</evidence>
<reference evidence="9 10" key="1">
    <citation type="journal article" date="2020" name="Microorganisms">
        <title>Osmotic Adaptation and Compatible Solute Biosynthesis of Phototrophic Bacteria as Revealed from Genome Analyses.</title>
        <authorList>
            <person name="Imhoff J.F."/>
            <person name="Rahn T."/>
            <person name="Kunzel S."/>
            <person name="Keller A."/>
            <person name="Neulinger S.C."/>
        </authorList>
    </citation>
    <scope>NUCLEOTIDE SEQUENCE [LARGE SCALE GENOMIC DNA]</scope>
    <source>
        <strain evidence="9 10">DSM 9895</strain>
    </source>
</reference>
<dbReference type="Pfam" id="PF00512">
    <property type="entry name" value="HisKA"/>
    <property type="match status" value="1"/>
</dbReference>
<dbReference type="InterPro" id="IPR029016">
    <property type="entry name" value="GAF-like_dom_sf"/>
</dbReference>
<dbReference type="InterPro" id="IPR035965">
    <property type="entry name" value="PAS-like_dom_sf"/>
</dbReference>
<dbReference type="Pfam" id="PF08448">
    <property type="entry name" value="PAS_4"/>
    <property type="match status" value="2"/>
</dbReference>
<evidence type="ECO:0000256" key="1">
    <source>
        <dbReference type="ARBA" id="ARBA00000085"/>
    </source>
</evidence>
<organism evidence="9 10">
    <name type="scientific">Rhodovibrio sodomensis</name>
    <dbReference type="NCBI Taxonomy" id="1088"/>
    <lineage>
        <taxon>Bacteria</taxon>
        <taxon>Pseudomonadati</taxon>
        <taxon>Pseudomonadota</taxon>
        <taxon>Alphaproteobacteria</taxon>
        <taxon>Rhodospirillales</taxon>
        <taxon>Rhodovibrionaceae</taxon>
        <taxon>Rhodovibrio</taxon>
    </lineage>
</organism>
<dbReference type="CDD" id="cd00130">
    <property type="entry name" value="PAS"/>
    <property type="match status" value="1"/>
</dbReference>
<feature type="domain" description="PAC" evidence="8">
    <location>
        <begin position="646"/>
        <end position="700"/>
    </location>
</feature>
<evidence type="ECO:0000256" key="2">
    <source>
        <dbReference type="ARBA" id="ARBA00012438"/>
    </source>
</evidence>
<dbReference type="PROSITE" id="PS50112">
    <property type="entry name" value="PAS"/>
    <property type="match status" value="1"/>
</dbReference>
<proteinExistence type="predicted"/>
<comment type="caution">
    <text evidence="9">The sequence shown here is derived from an EMBL/GenBank/DDBJ whole genome shotgun (WGS) entry which is preliminary data.</text>
</comment>
<dbReference type="SUPFAM" id="SSF55785">
    <property type="entry name" value="PYP-like sensor domain (PAS domain)"/>
    <property type="match status" value="4"/>
</dbReference>
<feature type="domain" description="Histidine kinase" evidence="6">
    <location>
        <begin position="718"/>
        <end position="936"/>
    </location>
</feature>
<dbReference type="InterPro" id="IPR003018">
    <property type="entry name" value="GAF"/>
</dbReference>
<protein>
    <recommendedName>
        <fullName evidence="2">histidine kinase</fullName>
        <ecNumber evidence="2">2.7.13.3</ecNumber>
    </recommendedName>
</protein>
<dbReference type="InterPro" id="IPR036890">
    <property type="entry name" value="HATPase_C_sf"/>
</dbReference>
<dbReference type="Pfam" id="PF13426">
    <property type="entry name" value="PAS_9"/>
    <property type="match status" value="1"/>
</dbReference>
<dbReference type="SUPFAM" id="SSF47384">
    <property type="entry name" value="Homodimeric domain of signal transducing histidine kinase"/>
    <property type="match status" value="1"/>
</dbReference>
<dbReference type="CDD" id="cd00075">
    <property type="entry name" value="HATPase"/>
    <property type="match status" value="1"/>
</dbReference>
<dbReference type="InterPro" id="IPR000700">
    <property type="entry name" value="PAS-assoc_C"/>
</dbReference>
<dbReference type="InterPro" id="IPR005467">
    <property type="entry name" value="His_kinase_dom"/>
</dbReference>
<keyword evidence="3" id="KW-0597">Phosphoprotein</keyword>
<dbReference type="Proteomes" id="UP001296873">
    <property type="component" value="Unassembled WGS sequence"/>
</dbReference>
<dbReference type="PROSITE" id="PS50109">
    <property type="entry name" value="HIS_KIN"/>
    <property type="match status" value="1"/>
</dbReference>
<dbReference type="InterPro" id="IPR001610">
    <property type="entry name" value="PAC"/>
</dbReference>
<feature type="domain" description="PAC" evidence="8">
    <location>
        <begin position="229"/>
        <end position="280"/>
    </location>
</feature>
<dbReference type="InterPro" id="IPR004358">
    <property type="entry name" value="Sig_transdc_His_kin-like_C"/>
</dbReference>
<dbReference type="InterPro" id="IPR003661">
    <property type="entry name" value="HisK_dim/P_dom"/>
</dbReference>
<feature type="domain" description="PAC" evidence="8">
    <location>
        <begin position="356"/>
        <end position="410"/>
    </location>
</feature>
<dbReference type="EC" id="2.7.13.3" evidence="2"/>
<gene>
    <name evidence="9" type="ORF">CKO28_17045</name>
</gene>
<evidence type="ECO:0000259" key="8">
    <source>
        <dbReference type="PROSITE" id="PS50113"/>
    </source>
</evidence>
<dbReference type="SMART" id="SM00086">
    <property type="entry name" value="PAC"/>
    <property type="match status" value="2"/>
</dbReference>
<name>A0ABS1DIB9_9PROT</name>